<name>A0A2H0KDT0_9BACT</name>
<reference evidence="1 2" key="1">
    <citation type="submission" date="2017-09" db="EMBL/GenBank/DDBJ databases">
        <title>Depth-based differentiation of microbial function through sediment-hosted aquifers and enrichment of novel symbionts in the deep terrestrial subsurface.</title>
        <authorList>
            <person name="Probst A.J."/>
            <person name="Ladd B."/>
            <person name="Jarett J.K."/>
            <person name="Geller-Mcgrath D.E."/>
            <person name="Sieber C.M."/>
            <person name="Emerson J.B."/>
            <person name="Anantharaman K."/>
            <person name="Thomas B.C."/>
            <person name="Malmstrom R."/>
            <person name="Stieglmeier M."/>
            <person name="Klingl A."/>
            <person name="Woyke T."/>
            <person name="Ryan C.M."/>
            <person name="Banfield J.F."/>
        </authorList>
    </citation>
    <scope>NUCLEOTIDE SEQUENCE [LARGE SCALE GENOMIC DNA]</scope>
    <source>
        <strain evidence="1">CG11_big_fil_rev_8_21_14_0_20_46_11</strain>
    </source>
</reference>
<feature type="non-terminal residue" evidence="1">
    <location>
        <position position="1"/>
    </location>
</feature>
<gene>
    <name evidence="1" type="ORF">COV91_02450</name>
</gene>
<dbReference type="Proteomes" id="UP000229342">
    <property type="component" value="Unassembled WGS sequence"/>
</dbReference>
<dbReference type="EMBL" id="PCVG01000030">
    <property type="protein sequence ID" value="PIQ68753.1"/>
    <property type="molecule type" value="Genomic_DNA"/>
</dbReference>
<comment type="caution">
    <text evidence="1">The sequence shown here is derived from an EMBL/GenBank/DDBJ whole genome shotgun (WGS) entry which is preliminary data.</text>
</comment>
<dbReference type="AlphaFoldDB" id="A0A2H0KDT0"/>
<evidence type="ECO:0000313" key="2">
    <source>
        <dbReference type="Proteomes" id="UP000229342"/>
    </source>
</evidence>
<evidence type="ECO:0000313" key="1">
    <source>
        <dbReference type="EMBL" id="PIQ68753.1"/>
    </source>
</evidence>
<organism evidence="1 2">
    <name type="scientific">Candidatus Taylorbacteria bacterium CG11_big_fil_rev_8_21_14_0_20_46_11</name>
    <dbReference type="NCBI Taxonomy" id="1975025"/>
    <lineage>
        <taxon>Bacteria</taxon>
        <taxon>Candidatus Tayloriibacteriota</taxon>
    </lineage>
</organism>
<protein>
    <submittedName>
        <fullName evidence="1">Uncharacterized protein</fullName>
    </submittedName>
</protein>
<proteinExistence type="predicted"/>
<sequence>IENLDDAVLEKVVQETRLNPYQLGIALQTEGSLEFKERVRNALSSQFQRDLSSGFLSLQYGDAPEKYLKIFLEEVKKSVARHESTKSSA</sequence>
<accession>A0A2H0KDT0</accession>